<accession>A0A4S2N0Q2</accession>
<evidence type="ECO:0000313" key="2">
    <source>
        <dbReference type="Proteomes" id="UP000298138"/>
    </source>
</evidence>
<gene>
    <name evidence="1" type="ORF">EX30DRAFT_192446</name>
</gene>
<organism evidence="1 2">
    <name type="scientific">Ascodesmis nigricans</name>
    <dbReference type="NCBI Taxonomy" id="341454"/>
    <lineage>
        <taxon>Eukaryota</taxon>
        <taxon>Fungi</taxon>
        <taxon>Dikarya</taxon>
        <taxon>Ascomycota</taxon>
        <taxon>Pezizomycotina</taxon>
        <taxon>Pezizomycetes</taxon>
        <taxon>Pezizales</taxon>
        <taxon>Ascodesmidaceae</taxon>
        <taxon>Ascodesmis</taxon>
    </lineage>
</organism>
<dbReference type="AlphaFoldDB" id="A0A4S2N0Q2"/>
<evidence type="ECO:0000313" key="1">
    <source>
        <dbReference type="EMBL" id="TGZ82610.1"/>
    </source>
</evidence>
<name>A0A4S2N0Q2_9PEZI</name>
<dbReference type="Proteomes" id="UP000298138">
    <property type="component" value="Unassembled WGS sequence"/>
</dbReference>
<sequence length="94" mass="10075">MDLRLGVCVRLGGLLLGWFVGVGAVCCRSGGLSTDSGIAEPEVEGLRSQGELYHQQRKASQWQVCVHTCGSSLSFVLVVVNTLVGVMRFEVTGY</sequence>
<proteinExistence type="predicted"/>
<keyword evidence="2" id="KW-1185">Reference proteome</keyword>
<protein>
    <submittedName>
        <fullName evidence="1">Uncharacterized protein</fullName>
    </submittedName>
</protein>
<dbReference type="InParanoid" id="A0A4S2N0Q2"/>
<dbReference type="EMBL" id="ML220115">
    <property type="protein sequence ID" value="TGZ82610.1"/>
    <property type="molecule type" value="Genomic_DNA"/>
</dbReference>
<reference evidence="1 2" key="1">
    <citation type="submission" date="2019-04" db="EMBL/GenBank/DDBJ databases">
        <title>Comparative genomics and transcriptomics to analyze fruiting body development in filamentous ascomycetes.</title>
        <authorList>
            <consortium name="DOE Joint Genome Institute"/>
            <person name="Lutkenhaus R."/>
            <person name="Traeger S."/>
            <person name="Breuer J."/>
            <person name="Kuo A."/>
            <person name="Lipzen A."/>
            <person name="Pangilinan J."/>
            <person name="Dilworth D."/>
            <person name="Sandor L."/>
            <person name="Poggeler S."/>
            <person name="Barry K."/>
            <person name="Grigoriev I.V."/>
            <person name="Nowrousian M."/>
        </authorList>
    </citation>
    <scope>NUCLEOTIDE SEQUENCE [LARGE SCALE GENOMIC DNA]</scope>
    <source>
        <strain evidence="1 2">CBS 389.68</strain>
    </source>
</reference>